<protein>
    <submittedName>
        <fullName evidence="6">Cadmium translocating P-type ATPase CadA, putative</fullName>
        <ecNumber evidence="6">3.6.3.3</ecNumber>
    </submittedName>
</protein>
<dbReference type="SUPFAM" id="SSF81660">
    <property type="entry name" value="Metal cation-transporting ATPase, ATP-binding domain N"/>
    <property type="match status" value="1"/>
</dbReference>
<organism evidence="6 7">
    <name type="scientific">Staphylococcus aureus</name>
    <dbReference type="NCBI Taxonomy" id="1280"/>
    <lineage>
        <taxon>Bacteria</taxon>
        <taxon>Bacillati</taxon>
        <taxon>Bacillota</taxon>
        <taxon>Bacilli</taxon>
        <taxon>Bacillales</taxon>
        <taxon>Staphylococcaceae</taxon>
        <taxon>Staphylococcus</taxon>
    </lineage>
</organism>
<dbReference type="GO" id="GO:0015086">
    <property type="term" value="F:cadmium ion transmembrane transporter activity"/>
    <property type="evidence" value="ECO:0007669"/>
    <property type="project" value="TreeGrafter"/>
</dbReference>
<dbReference type="InterPro" id="IPR018303">
    <property type="entry name" value="ATPase_P-typ_P_site"/>
</dbReference>
<evidence type="ECO:0000256" key="4">
    <source>
        <dbReference type="ARBA" id="ARBA00022989"/>
    </source>
</evidence>
<evidence type="ECO:0000256" key="5">
    <source>
        <dbReference type="ARBA" id="ARBA00023136"/>
    </source>
</evidence>
<keyword evidence="5" id="KW-0472">Membrane</keyword>
<dbReference type="Gene3D" id="3.40.1110.10">
    <property type="entry name" value="Calcium-transporting ATPase, cytoplasmic domain N"/>
    <property type="match status" value="1"/>
</dbReference>
<dbReference type="EC" id="3.6.3.3" evidence="6"/>
<dbReference type="GO" id="GO:0000166">
    <property type="term" value="F:nucleotide binding"/>
    <property type="evidence" value="ECO:0007669"/>
    <property type="project" value="InterPro"/>
</dbReference>
<sequence>MIKGGVYLEELGAIKAIAFDKTGTLTKGVPVVTDFKVLNDQVEEKELFSIITALEYRSQHPLASAIMKKAEQDNITYSDVRVEDFTSITGRGIQGI</sequence>
<dbReference type="Pfam" id="PF00702">
    <property type="entry name" value="Hydrolase"/>
    <property type="match status" value="1"/>
</dbReference>
<keyword evidence="3" id="KW-0812">Transmembrane</keyword>
<proteinExistence type="inferred from homology"/>
<dbReference type="EMBL" id="UAUX01000014">
    <property type="protein sequence ID" value="SPZ99954.1"/>
    <property type="molecule type" value="Genomic_DNA"/>
</dbReference>
<dbReference type="GO" id="GO:0016787">
    <property type="term" value="F:hydrolase activity"/>
    <property type="evidence" value="ECO:0007669"/>
    <property type="project" value="UniProtKB-KW"/>
</dbReference>
<dbReference type="InterPro" id="IPR023299">
    <property type="entry name" value="ATPase_P-typ_cyto_dom_N"/>
</dbReference>
<evidence type="ECO:0000313" key="6">
    <source>
        <dbReference type="EMBL" id="SPZ99954.1"/>
    </source>
</evidence>
<gene>
    <name evidence="6" type="primary">cadA_3</name>
    <name evidence="6" type="ORF">NCTC7878_03105</name>
</gene>
<keyword evidence="4" id="KW-1133">Transmembrane helix</keyword>
<dbReference type="InterPro" id="IPR051014">
    <property type="entry name" value="Cation_Transport_ATPase_IB"/>
</dbReference>
<dbReference type="PROSITE" id="PS00154">
    <property type="entry name" value="ATPASE_E1_E2"/>
    <property type="match status" value="1"/>
</dbReference>
<dbReference type="Gene3D" id="3.40.50.1000">
    <property type="entry name" value="HAD superfamily/HAD-like"/>
    <property type="match status" value="1"/>
</dbReference>
<reference evidence="6 7" key="1">
    <citation type="submission" date="2018-06" db="EMBL/GenBank/DDBJ databases">
        <authorList>
            <consortium name="Pathogen Informatics"/>
            <person name="Doyle S."/>
        </authorList>
    </citation>
    <scope>NUCLEOTIDE SEQUENCE [LARGE SCALE GENOMIC DNA]</scope>
    <source>
        <strain evidence="6 7">NCTC7878</strain>
    </source>
</reference>
<keyword evidence="6" id="KW-0378">Hydrolase</keyword>
<evidence type="ECO:0000256" key="1">
    <source>
        <dbReference type="ARBA" id="ARBA00004370"/>
    </source>
</evidence>
<evidence type="ECO:0000256" key="3">
    <source>
        <dbReference type="ARBA" id="ARBA00022692"/>
    </source>
</evidence>
<accession>A0A2X2K0N5</accession>
<dbReference type="AlphaFoldDB" id="A0A2X2K0N5"/>
<dbReference type="InterPro" id="IPR023214">
    <property type="entry name" value="HAD_sf"/>
</dbReference>
<dbReference type="Proteomes" id="UP000249913">
    <property type="component" value="Unassembled WGS sequence"/>
</dbReference>
<evidence type="ECO:0000313" key="7">
    <source>
        <dbReference type="Proteomes" id="UP000249913"/>
    </source>
</evidence>
<evidence type="ECO:0000256" key="2">
    <source>
        <dbReference type="ARBA" id="ARBA00006024"/>
    </source>
</evidence>
<dbReference type="PANTHER" id="PTHR48085:SF5">
    <property type="entry name" value="CADMIUM_ZINC-TRANSPORTING ATPASE HMA4-RELATED"/>
    <property type="match status" value="1"/>
</dbReference>
<comment type="subcellular location">
    <subcellularLocation>
        <location evidence="1">Membrane</location>
    </subcellularLocation>
</comment>
<dbReference type="PANTHER" id="PTHR48085">
    <property type="entry name" value="CADMIUM/ZINC-TRANSPORTING ATPASE HMA2-RELATED"/>
    <property type="match status" value="1"/>
</dbReference>
<comment type="similarity">
    <text evidence="2">Belongs to the cation transport ATPase (P-type) (TC 3.A.3) family. Type IB subfamily.</text>
</comment>
<name>A0A2X2K0N5_STAAU</name>
<dbReference type="GO" id="GO:0016020">
    <property type="term" value="C:membrane"/>
    <property type="evidence" value="ECO:0007669"/>
    <property type="project" value="UniProtKB-SubCell"/>
</dbReference>